<dbReference type="EMBL" id="JAWZYT010000466">
    <property type="protein sequence ID" value="KAK4323164.1"/>
    <property type="molecule type" value="Genomic_DNA"/>
</dbReference>
<evidence type="ECO:0000256" key="4">
    <source>
        <dbReference type="SAM" id="SignalP"/>
    </source>
</evidence>
<keyword evidence="2" id="KW-0044">Antibiotic</keyword>
<accession>A0AAE1UM80</accession>
<evidence type="ECO:0000256" key="3">
    <source>
        <dbReference type="SAM" id="Coils"/>
    </source>
</evidence>
<dbReference type="InterPro" id="IPR024509">
    <property type="entry name" value="Anti-LPS_factor/Scygonadin"/>
</dbReference>
<keyword evidence="4" id="KW-0732">Signal</keyword>
<dbReference type="AlphaFoldDB" id="A0AAE1UM80"/>
<feature type="signal peptide" evidence="4">
    <location>
        <begin position="1"/>
        <end position="20"/>
    </location>
</feature>
<keyword evidence="6" id="KW-1185">Reference proteome</keyword>
<keyword evidence="3" id="KW-0175">Coiled coil</keyword>
<dbReference type="Gene3D" id="3.30.160.320">
    <property type="match status" value="1"/>
</dbReference>
<gene>
    <name evidence="5" type="ORF">Pmani_006113</name>
</gene>
<feature type="chain" id="PRO_5041988996" evidence="4">
    <location>
        <begin position="21"/>
        <end position="202"/>
    </location>
</feature>
<evidence type="ECO:0000313" key="6">
    <source>
        <dbReference type="Proteomes" id="UP001292094"/>
    </source>
</evidence>
<comment type="caution">
    <text evidence="5">The sequence shown here is derived from an EMBL/GenBank/DDBJ whole genome shotgun (WGS) entry which is preliminary data.</text>
</comment>
<organism evidence="5 6">
    <name type="scientific">Petrolisthes manimaculis</name>
    <dbReference type="NCBI Taxonomy" id="1843537"/>
    <lineage>
        <taxon>Eukaryota</taxon>
        <taxon>Metazoa</taxon>
        <taxon>Ecdysozoa</taxon>
        <taxon>Arthropoda</taxon>
        <taxon>Crustacea</taxon>
        <taxon>Multicrustacea</taxon>
        <taxon>Malacostraca</taxon>
        <taxon>Eumalacostraca</taxon>
        <taxon>Eucarida</taxon>
        <taxon>Decapoda</taxon>
        <taxon>Pleocyemata</taxon>
        <taxon>Anomura</taxon>
        <taxon>Galatheoidea</taxon>
        <taxon>Porcellanidae</taxon>
        <taxon>Petrolisthes</taxon>
    </lineage>
</organism>
<proteinExistence type="predicted"/>
<reference evidence="5" key="1">
    <citation type="submission" date="2023-11" db="EMBL/GenBank/DDBJ databases">
        <title>Genome assemblies of two species of porcelain crab, Petrolisthes cinctipes and Petrolisthes manimaculis (Anomura: Porcellanidae).</title>
        <authorList>
            <person name="Angst P."/>
        </authorList>
    </citation>
    <scope>NUCLEOTIDE SEQUENCE</scope>
    <source>
        <strain evidence="5">PB745_02</strain>
        <tissue evidence="5">Gill</tissue>
    </source>
</reference>
<feature type="coiled-coil region" evidence="3">
    <location>
        <begin position="47"/>
        <end position="74"/>
    </location>
</feature>
<keyword evidence="1" id="KW-0929">Antimicrobial</keyword>
<evidence type="ECO:0000313" key="5">
    <source>
        <dbReference type="EMBL" id="KAK4323164.1"/>
    </source>
</evidence>
<evidence type="ECO:0000256" key="1">
    <source>
        <dbReference type="ARBA" id="ARBA00022529"/>
    </source>
</evidence>
<dbReference type="GO" id="GO:0042742">
    <property type="term" value="P:defense response to bacterium"/>
    <property type="evidence" value="ECO:0007669"/>
    <property type="project" value="UniProtKB-KW"/>
</dbReference>
<dbReference type="Proteomes" id="UP001292094">
    <property type="component" value="Unassembled WGS sequence"/>
</dbReference>
<name>A0AAE1UM80_9EUCA</name>
<sequence length="202" mass="23106">MRGIVATSLLLLLLLGMVVAEPIPSHEYEHDDGDRDDGNYNFNLMNVTRQEELINELQEDMTELYQESNSISADGMERIDYATVISKVVPLIMGMWGNGQMEIAGHACNWRFKPKIRWFKLRYEGKVWCPGWTSITGRAKTKSRSGSVSGATRDFANQAIQANLVTRDQVADLLQRTDNTHIKRSYMPYIYNPYNCCRNCKT</sequence>
<protein>
    <submittedName>
        <fullName evidence="5">Uncharacterized protein</fullName>
    </submittedName>
</protein>
<dbReference type="InterPro" id="IPR038539">
    <property type="entry name" value="Anti-LPS_factor/Scygonadin_sf"/>
</dbReference>
<dbReference type="Pfam" id="PF11630">
    <property type="entry name" value="Anti-LPS-SCYG"/>
    <property type="match status" value="1"/>
</dbReference>
<evidence type="ECO:0000256" key="2">
    <source>
        <dbReference type="ARBA" id="ARBA00023022"/>
    </source>
</evidence>